<evidence type="ECO:0000313" key="1">
    <source>
        <dbReference type="EMBL" id="SMB89642.1"/>
    </source>
</evidence>
<protein>
    <submittedName>
        <fullName evidence="1">Uncharacterized protein</fullName>
    </submittedName>
</protein>
<dbReference type="AlphaFoldDB" id="A0A1W1V8G7"/>
<reference evidence="1 2" key="1">
    <citation type="submission" date="2017-04" db="EMBL/GenBank/DDBJ databases">
        <authorList>
            <person name="Afonso C.L."/>
            <person name="Miller P.J."/>
            <person name="Scott M.A."/>
            <person name="Spackman E."/>
            <person name="Goraichik I."/>
            <person name="Dimitrov K.M."/>
            <person name="Suarez D.L."/>
            <person name="Swayne D.E."/>
        </authorList>
    </citation>
    <scope>NUCLEOTIDE SEQUENCE [LARGE SCALE GENOMIC DNA]</scope>
    <source>
        <strain evidence="1 2">ToBE</strain>
    </source>
</reference>
<dbReference type="Proteomes" id="UP000192569">
    <property type="component" value="Chromosome I"/>
</dbReference>
<proteinExistence type="predicted"/>
<dbReference type="RefSeq" id="WP_157109726.1">
    <property type="nucleotide sequence ID" value="NZ_LT838272.1"/>
</dbReference>
<keyword evidence="2" id="KW-1185">Reference proteome</keyword>
<accession>A0A1W1V8G7</accession>
<name>A0A1W1V8G7_9FIRM</name>
<organism evidence="1 2">
    <name type="scientific">Thermanaeromonas toyohensis ToBE</name>
    <dbReference type="NCBI Taxonomy" id="698762"/>
    <lineage>
        <taxon>Bacteria</taxon>
        <taxon>Bacillati</taxon>
        <taxon>Bacillota</taxon>
        <taxon>Clostridia</taxon>
        <taxon>Neomoorellales</taxon>
        <taxon>Neomoorellaceae</taxon>
        <taxon>Thermanaeromonas</taxon>
    </lineage>
</organism>
<evidence type="ECO:0000313" key="2">
    <source>
        <dbReference type="Proteomes" id="UP000192569"/>
    </source>
</evidence>
<dbReference type="EMBL" id="LT838272">
    <property type="protein sequence ID" value="SMB89642.1"/>
    <property type="molecule type" value="Genomic_DNA"/>
</dbReference>
<gene>
    <name evidence="1" type="ORF">SAMN00808754_0192</name>
</gene>
<sequence>MRYYKIDSNTWKGAPKEMCLPARRRKRYINEEGKSNLDADNIQVED</sequence>